<dbReference type="SUPFAM" id="SSF52087">
    <property type="entry name" value="CRAL/TRIO domain"/>
    <property type="match status" value="1"/>
</dbReference>
<evidence type="ECO:0000313" key="2">
    <source>
        <dbReference type="EMBL" id="KAL3270859.1"/>
    </source>
</evidence>
<feature type="domain" description="CRAL-TRIO" evidence="1">
    <location>
        <begin position="137"/>
        <end position="249"/>
    </location>
</feature>
<gene>
    <name evidence="2" type="ORF">HHI36_021377</name>
</gene>
<keyword evidence="3" id="KW-1185">Reference proteome</keyword>
<name>A0ABD2MXX7_9CUCU</name>
<accession>A0ABD2MXX7</accession>
<comment type="caution">
    <text evidence="2">The sequence shown here is derived from an EMBL/GenBank/DDBJ whole genome shotgun (WGS) entry which is preliminary data.</text>
</comment>
<dbReference type="InterPro" id="IPR001251">
    <property type="entry name" value="CRAL-TRIO_dom"/>
</dbReference>
<organism evidence="2 3">
    <name type="scientific">Cryptolaemus montrouzieri</name>
    <dbReference type="NCBI Taxonomy" id="559131"/>
    <lineage>
        <taxon>Eukaryota</taxon>
        <taxon>Metazoa</taxon>
        <taxon>Ecdysozoa</taxon>
        <taxon>Arthropoda</taxon>
        <taxon>Hexapoda</taxon>
        <taxon>Insecta</taxon>
        <taxon>Pterygota</taxon>
        <taxon>Neoptera</taxon>
        <taxon>Endopterygota</taxon>
        <taxon>Coleoptera</taxon>
        <taxon>Polyphaga</taxon>
        <taxon>Cucujiformia</taxon>
        <taxon>Coccinelloidea</taxon>
        <taxon>Coccinellidae</taxon>
        <taxon>Scymninae</taxon>
        <taxon>Scymnini</taxon>
        <taxon>Cryptolaemus</taxon>
    </lineage>
</organism>
<dbReference type="InterPro" id="IPR036865">
    <property type="entry name" value="CRAL-TRIO_dom_sf"/>
</dbReference>
<evidence type="ECO:0000259" key="1">
    <source>
        <dbReference type="PROSITE" id="PS50191"/>
    </source>
</evidence>
<sequence>MSLPKFGFSARDIIQDKRVSQDEITEIRLWMLSVNLPVVSEETIVIYIVACKRDLDLTRRAIMAYYLCARKCPEIFDDRDVEQKDLRQAMDTVYHASIPVMTDDNCVVHIFKLNDTKYYNFHIDPVAKLCFMLPLISVNRKSLPNGLKVVIDAKGAGLFHLTRFKLKTMKMMIEYLQEGLPLHVKEIHVLNTMMMVDKLIFILKPFMKPELYNILHLHPNNTDLEEFSKNYIPKKCLPSDYGGDLCSFKELNEKTREQYGELREFFETEENIRREWAEHFAE</sequence>
<dbReference type="PRINTS" id="PR00180">
    <property type="entry name" value="CRETINALDHBP"/>
</dbReference>
<dbReference type="PANTHER" id="PTHR10174">
    <property type="entry name" value="ALPHA-TOCOPHEROL TRANSFER PROTEIN-RELATED"/>
    <property type="match status" value="1"/>
</dbReference>
<proteinExistence type="predicted"/>
<dbReference type="Gene3D" id="3.40.525.10">
    <property type="entry name" value="CRAL-TRIO lipid binding domain"/>
    <property type="match status" value="1"/>
</dbReference>
<protein>
    <recommendedName>
        <fullName evidence="1">CRAL-TRIO domain-containing protein</fullName>
    </recommendedName>
</protein>
<dbReference type="PANTHER" id="PTHR10174:SF213">
    <property type="entry name" value="CRAL-TRIO DOMAIN-CONTAINING PROTEIN"/>
    <property type="match status" value="1"/>
</dbReference>
<dbReference type="Pfam" id="PF00650">
    <property type="entry name" value="CRAL_TRIO"/>
    <property type="match status" value="1"/>
</dbReference>
<evidence type="ECO:0000313" key="3">
    <source>
        <dbReference type="Proteomes" id="UP001516400"/>
    </source>
</evidence>
<dbReference type="EMBL" id="JABFTP020000042">
    <property type="protein sequence ID" value="KAL3270859.1"/>
    <property type="molecule type" value="Genomic_DNA"/>
</dbReference>
<dbReference type="Proteomes" id="UP001516400">
    <property type="component" value="Unassembled WGS sequence"/>
</dbReference>
<dbReference type="PROSITE" id="PS50191">
    <property type="entry name" value="CRAL_TRIO"/>
    <property type="match status" value="1"/>
</dbReference>
<reference evidence="2 3" key="1">
    <citation type="journal article" date="2021" name="BMC Biol.">
        <title>Horizontally acquired antibacterial genes associated with adaptive radiation of ladybird beetles.</title>
        <authorList>
            <person name="Li H.S."/>
            <person name="Tang X.F."/>
            <person name="Huang Y.H."/>
            <person name="Xu Z.Y."/>
            <person name="Chen M.L."/>
            <person name="Du X.Y."/>
            <person name="Qiu B.Y."/>
            <person name="Chen P.T."/>
            <person name="Zhang W."/>
            <person name="Slipinski A."/>
            <person name="Escalona H.E."/>
            <person name="Waterhouse R.M."/>
            <person name="Zwick A."/>
            <person name="Pang H."/>
        </authorList>
    </citation>
    <scope>NUCLEOTIDE SEQUENCE [LARGE SCALE GENOMIC DNA]</scope>
    <source>
        <strain evidence="2">SYSU2018</strain>
    </source>
</reference>
<dbReference type="AlphaFoldDB" id="A0ABD2MXX7"/>
<dbReference type="Gene3D" id="1.20.5.1200">
    <property type="entry name" value="Alpha-tocopherol transfer"/>
    <property type="match status" value="1"/>
</dbReference>
<dbReference type="CDD" id="cd00170">
    <property type="entry name" value="SEC14"/>
    <property type="match status" value="1"/>
</dbReference>